<organism evidence="2 3">
    <name type="scientific">Roseovarius nubinhibens (strain ATCC BAA-591 / DSM 15170 / ISM)</name>
    <dbReference type="NCBI Taxonomy" id="89187"/>
    <lineage>
        <taxon>Bacteria</taxon>
        <taxon>Pseudomonadati</taxon>
        <taxon>Pseudomonadota</taxon>
        <taxon>Alphaproteobacteria</taxon>
        <taxon>Rhodobacterales</taxon>
        <taxon>Roseobacteraceae</taxon>
        <taxon>Roseovarius</taxon>
    </lineage>
</organism>
<dbReference type="HOGENOM" id="CLU_123308_0_0_5"/>
<dbReference type="AlphaFoldDB" id="A3SQI3"/>
<dbReference type="EMBL" id="AALY01000003">
    <property type="protein sequence ID" value="EAP75392.1"/>
    <property type="molecule type" value="Genomic_DNA"/>
</dbReference>
<dbReference type="eggNOG" id="ENOG502ZBE5">
    <property type="taxonomic scope" value="Bacteria"/>
</dbReference>
<evidence type="ECO:0000256" key="1">
    <source>
        <dbReference type="SAM" id="Phobius"/>
    </source>
</evidence>
<keyword evidence="1" id="KW-0472">Membrane</keyword>
<dbReference type="OrthoDB" id="7875742at2"/>
<evidence type="ECO:0000313" key="2">
    <source>
        <dbReference type="EMBL" id="EAP75392.1"/>
    </source>
</evidence>
<gene>
    <name evidence="2" type="ORF">ISM_09726</name>
</gene>
<protein>
    <recommendedName>
        <fullName evidence="4">Aspartate carbamoyltransferase catalytic subunit</fullName>
    </recommendedName>
</protein>
<name>A3SQI3_ROSNI</name>
<feature type="transmembrane region" description="Helical" evidence="1">
    <location>
        <begin position="157"/>
        <end position="179"/>
    </location>
</feature>
<dbReference type="STRING" id="89187.ISM_09726"/>
<sequence>MSDTIQIPAEEHGVIRLFRVQLPPEEIAEFAGLAGEGPALAAALGVDRLDPEYVEVFPVSDLTGLGLVGYLTEGLGVAPEDLAQDRAMIDAVDGHVLVLSSGAFEGRAETLRPRAPLRWVGTWREAGQAVEFTPLPAGGAQGAVHTAPVKTPSNNAILGRVAMVALLVLFALTALMVWIA</sequence>
<proteinExistence type="predicted"/>
<dbReference type="RefSeq" id="WP_009813955.1">
    <property type="nucleotide sequence ID" value="NZ_CH724156.1"/>
</dbReference>
<accession>A3SQI3</accession>
<keyword evidence="1" id="KW-0812">Transmembrane</keyword>
<keyword evidence="3" id="KW-1185">Reference proteome</keyword>
<evidence type="ECO:0000313" key="3">
    <source>
        <dbReference type="Proteomes" id="UP000005954"/>
    </source>
</evidence>
<dbReference type="Proteomes" id="UP000005954">
    <property type="component" value="Unassembled WGS sequence"/>
</dbReference>
<evidence type="ECO:0008006" key="4">
    <source>
        <dbReference type="Google" id="ProtNLM"/>
    </source>
</evidence>
<keyword evidence="1" id="KW-1133">Transmembrane helix</keyword>
<comment type="caution">
    <text evidence="2">The sequence shown here is derived from an EMBL/GenBank/DDBJ whole genome shotgun (WGS) entry which is preliminary data.</text>
</comment>
<reference evidence="2 3" key="1">
    <citation type="submission" date="2005-12" db="EMBL/GenBank/DDBJ databases">
        <authorList>
            <person name="Moran M.A."/>
            <person name="Ferriera S."/>
            <person name="Johnson J."/>
            <person name="Kravitz S."/>
            <person name="Halpern A."/>
            <person name="Remington K."/>
            <person name="Beeson K."/>
            <person name="Tran B."/>
            <person name="Rogers Y.-H."/>
            <person name="Friedman R."/>
            <person name="Venter J.C."/>
        </authorList>
    </citation>
    <scope>NUCLEOTIDE SEQUENCE [LARGE SCALE GENOMIC DNA]</scope>
    <source>
        <strain evidence="3">ATCC BAA-591 / DSM 15170 / ISM</strain>
    </source>
</reference>